<protein>
    <submittedName>
        <fullName evidence="2">Uncharacterized protein</fullName>
    </submittedName>
</protein>
<name>A0A8J4PZ45_9MYCE</name>
<comment type="caution">
    <text evidence="2">The sequence shown here is derived from an EMBL/GenBank/DDBJ whole genome shotgun (WGS) entry which is preliminary data.</text>
</comment>
<dbReference type="Proteomes" id="UP000695562">
    <property type="component" value="Unassembled WGS sequence"/>
</dbReference>
<dbReference type="AlphaFoldDB" id="A0A8J4PZ45"/>
<evidence type="ECO:0000256" key="1">
    <source>
        <dbReference type="SAM" id="MobiDB-lite"/>
    </source>
</evidence>
<evidence type="ECO:0000313" key="2">
    <source>
        <dbReference type="EMBL" id="KAF2075177.1"/>
    </source>
</evidence>
<keyword evidence="3" id="KW-1185">Reference proteome</keyword>
<organism evidence="2 3">
    <name type="scientific">Polysphondylium violaceum</name>
    <dbReference type="NCBI Taxonomy" id="133409"/>
    <lineage>
        <taxon>Eukaryota</taxon>
        <taxon>Amoebozoa</taxon>
        <taxon>Evosea</taxon>
        <taxon>Eumycetozoa</taxon>
        <taxon>Dictyostelia</taxon>
        <taxon>Dictyosteliales</taxon>
        <taxon>Dictyosteliaceae</taxon>
        <taxon>Polysphondylium</taxon>
    </lineage>
</organism>
<accession>A0A8J4PZ45</accession>
<gene>
    <name evidence="2" type="ORF">CYY_003525</name>
</gene>
<reference evidence="2" key="1">
    <citation type="submission" date="2020-01" db="EMBL/GenBank/DDBJ databases">
        <title>Development of genomics and gene disruption for Polysphondylium violaceum indicates a role for the polyketide synthase stlB in stalk morphogenesis.</title>
        <authorList>
            <person name="Narita B."/>
            <person name="Kawabe Y."/>
            <person name="Kin K."/>
            <person name="Saito T."/>
            <person name="Gibbs R."/>
            <person name="Kuspa A."/>
            <person name="Muzny D."/>
            <person name="Queller D."/>
            <person name="Richards S."/>
            <person name="Strassman J."/>
            <person name="Sucgang R."/>
            <person name="Worley K."/>
            <person name="Schaap P."/>
        </authorList>
    </citation>
    <scope>NUCLEOTIDE SEQUENCE</scope>
    <source>
        <strain evidence="2">QSvi11</strain>
    </source>
</reference>
<proteinExistence type="predicted"/>
<evidence type="ECO:0000313" key="3">
    <source>
        <dbReference type="Proteomes" id="UP000695562"/>
    </source>
</evidence>
<feature type="region of interest" description="Disordered" evidence="1">
    <location>
        <begin position="1"/>
        <end position="20"/>
    </location>
</feature>
<sequence length="723" mass="85121">MNSLETPKTTTTTETETTKNNSNNNIDVYYNLVFRNKTLRSYIFSLVKDNLKRGYNYYQLPLGVVIKAKRYDYLLDKIDRYIQWKQDPSISDAYLELNEKDIDQLVKVSDIIGYDSFMILFNDFRHIFDKHINNRIITSCSDFNVFLYLVSVYPLPTNVFLFSFSISTNIQVFKYVIDIYKDTLPEKWIRTLTAKWFFQKSLEFFKESIEILYRHLSILPKRNLHQTIINTILAEESISEHYIKEYCNIINSLSPSSFLPMDKQLYQYSGIEISNLRQRYKRFEIMYNNSNVFSDTKDCLTTFISLFVTPKTIHKSKDCLDYAIQLLDGKPLDLTFSSIITTLDNFILYGDLEGVKLLYKLCPLSECQPMFTHYYSLEILKFLVEEWGCLKLDSFNPSVFYSLKCGIDCLEYLVGKFPNLGPSIAPHFSEILYKCPPGKLSGLDRIHSLTSMVPKLKCTLSHLFNPNKLDLLKVVFANIGYFDLDMDFKRIPSLFSLENSLSIEFLDFIFSVAPLRQGLYNKNNNSFLYYSSLSDQNQKLLEYCNEHFFKIKPIYYGVQNIASLLMDQKFNTLIHYLYANGFQVKDVCTIFSTLVGKKFKKDNIDHIKYFLVYIFNSKYFKNDIEKRMGILFTILFLSIVKNIYPLIRDYMFSKSIINYDVIEQQQIKCNFNYIVIDDEAIRKVTNNIKILETQDQTFLYNIGFIDEIRNHKKHSVIQDLFDF</sequence>
<dbReference type="EMBL" id="AJWJ01000111">
    <property type="protein sequence ID" value="KAF2075177.1"/>
    <property type="molecule type" value="Genomic_DNA"/>
</dbReference>